<dbReference type="GeneID" id="65115934"/>
<keyword evidence="2" id="KW-1185">Reference proteome</keyword>
<dbReference type="KEGG" id="vg:65115934"/>
<dbReference type="Proteomes" id="UP000267882">
    <property type="component" value="Segment"/>
</dbReference>
<accession>A0A385UCF4</accession>
<name>A0A385UCF4_9CAUD</name>
<dbReference type="RefSeq" id="YP_010098272.1">
    <property type="nucleotide sequence ID" value="NC_055766.1"/>
</dbReference>
<dbReference type="EMBL" id="MH727547">
    <property type="protein sequence ID" value="AYB69148.1"/>
    <property type="molecule type" value="Genomic_DNA"/>
</dbReference>
<evidence type="ECO:0000313" key="2">
    <source>
        <dbReference type="Proteomes" id="UP000267882"/>
    </source>
</evidence>
<protein>
    <submittedName>
        <fullName evidence="1">Uncharacterized protein</fullName>
    </submittedName>
</protein>
<sequence>MPDTAVERVLSINDYQQAIDTLGKVRAKALAGKKLSRKDQAILVYAADSVAAHRSADLLRDALPTPPLFTPAPGPGEERVALAIAQIDPERMAEIDLERRIEAFRGMLYSGERAASNGLLIGEKAYAASVKADFERVFAPELGDE</sequence>
<proteinExistence type="predicted"/>
<reference evidence="1 2" key="1">
    <citation type="submission" date="2018-08" db="EMBL/GenBank/DDBJ databases">
        <authorList>
            <person name="Duda J.M."/>
            <person name="Larson A.P."/>
            <person name="Nowak S."/>
            <person name="Ricci M.J."/>
            <person name="Westholm D.E."/>
            <person name="Delesalle V.A."/>
            <person name="Garlena R.A."/>
            <person name="Russell D.A."/>
            <person name="Pope W.H."/>
            <person name="Jacobs-Sera D."/>
            <person name="Hatfull G.F."/>
        </authorList>
    </citation>
    <scope>NUCLEOTIDE SEQUENCE [LARGE SCALE GENOMIC DNA]</scope>
</reference>
<organism evidence="1 2">
    <name type="scientific">Gordonia phage Foxboro</name>
    <dbReference type="NCBI Taxonomy" id="2301602"/>
    <lineage>
        <taxon>Viruses</taxon>
        <taxon>Duplodnaviria</taxon>
        <taxon>Heunggongvirae</taxon>
        <taxon>Uroviricota</taxon>
        <taxon>Caudoviricetes</taxon>
        <taxon>Zierdtviridae</taxon>
        <taxon>Emilbogenvirinae</taxon>
        <taxon>Foxborovirus</taxon>
        <taxon>Foxborovirus foxboro</taxon>
    </lineage>
</organism>
<gene>
    <name evidence="1" type="primary">16</name>
    <name evidence="1" type="ORF">SEA_FOXBORO_16</name>
</gene>
<evidence type="ECO:0000313" key="1">
    <source>
        <dbReference type="EMBL" id="AYB69148.1"/>
    </source>
</evidence>